<protein>
    <submittedName>
        <fullName evidence="1">Uncharacterized protein</fullName>
    </submittedName>
</protein>
<evidence type="ECO:0000313" key="1">
    <source>
        <dbReference type="EMBL" id="GAA0504136.1"/>
    </source>
</evidence>
<evidence type="ECO:0000313" key="2">
    <source>
        <dbReference type="Proteomes" id="UP001500880"/>
    </source>
</evidence>
<sequence length="91" mass="9952">MVFKGFGASHSVFRYHLASIAEAHSTFGDRPAFLDAKGAYLPLNSFLDGCNLGPVNSMEAIQKTSDISMEANKKAYSGECQKIYSFFFGTL</sequence>
<dbReference type="Proteomes" id="UP001500880">
    <property type="component" value="Unassembled WGS sequence"/>
</dbReference>
<keyword evidence="2" id="KW-1185">Reference proteome</keyword>
<dbReference type="EMBL" id="BAAADO010000011">
    <property type="protein sequence ID" value="GAA0504136.1"/>
    <property type="molecule type" value="Genomic_DNA"/>
</dbReference>
<accession>A0ABN1BRL4</accession>
<dbReference type="RefSeq" id="WP_343843952.1">
    <property type="nucleotide sequence ID" value="NZ_BAAADO010000011.1"/>
</dbReference>
<name>A0ABN1BRL4_9BACI</name>
<comment type="caution">
    <text evidence="1">The sequence shown here is derived from an EMBL/GenBank/DDBJ whole genome shotgun (WGS) entry which is preliminary data.</text>
</comment>
<proteinExistence type="predicted"/>
<organism evidence="1 2">
    <name type="scientific">Salinibacillus aidingensis</name>
    <dbReference type="NCBI Taxonomy" id="237684"/>
    <lineage>
        <taxon>Bacteria</taxon>
        <taxon>Bacillati</taxon>
        <taxon>Bacillota</taxon>
        <taxon>Bacilli</taxon>
        <taxon>Bacillales</taxon>
        <taxon>Bacillaceae</taxon>
        <taxon>Salinibacillus</taxon>
    </lineage>
</organism>
<gene>
    <name evidence="1" type="ORF">GCM10008986_34610</name>
</gene>
<reference evidence="1 2" key="1">
    <citation type="journal article" date="2019" name="Int. J. Syst. Evol. Microbiol.">
        <title>The Global Catalogue of Microorganisms (GCM) 10K type strain sequencing project: providing services to taxonomists for standard genome sequencing and annotation.</title>
        <authorList>
            <consortium name="The Broad Institute Genomics Platform"/>
            <consortium name="The Broad Institute Genome Sequencing Center for Infectious Disease"/>
            <person name="Wu L."/>
            <person name="Ma J."/>
        </authorList>
    </citation>
    <scope>NUCLEOTIDE SEQUENCE [LARGE SCALE GENOMIC DNA]</scope>
    <source>
        <strain evidence="1 2">JCM 12389</strain>
    </source>
</reference>